<dbReference type="EC" id="2.3.2.8" evidence="2"/>
<dbReference type="InterPro" id="IPR007472">
    <property type="entry name" value="N-end_Aminoacyl_Trfase_C"/>
</dbReference>
<dbReference type="VEuPathDB" id="FungiDB:CJI97_000143"/>
<evidence type="ECO:0000259" key="5">
    <source>
        <dbReference type="Pfam" id="PF04376"/>
    </source>
</evidence>
<evidence type="ECO:0000256" key="1">
    <source>
        <dbReference type="ARBA" id="ARBA00009991"/>
    </source>
</evidence>
<comment type="caution">
    <text evidence="7">The sequence shown here is derived from an EMBL/GenBank/DDBJ whole genome shotgun (WGS) entry which is preliminary data.</text>
</comment>
<dbReference type="PANTHER" id="PTHR21367">
    <property type="entry name" value="ARGININE-TRNA-PROTEIN TRANSFERASE 1"/>
    <property type="match status" value="1"/>
</dbReference>
<evidence type="ECO:0000256" key="2">
    <source>
        <dbReference type="ARBA" id="ARBA00012025"/>
    </source>
</evidence>
<dbReference type="VEuPathDB" id="FungiDB:B9J08_000138"/>
<keyword evidence="4" id="KW-0012">Acyltransferase</keyword>
<evidence type="ECO:0000256" key="4">
    <source>
        <dbReference type="ARBA" id="ARBA00023315"/>
    </source>
</evidence>
<sequence length="468" mass="53880">MESLVEVEKAFITSRIHYLTSDSCGYCKCQKERSGGLRAAPDNAGVPEKPTHITIGCQVEQMTCSQYDDFINRGFRRSGTFMYTGDMLRGCCRMYTIRTDLDHLKIIKEHRQVINRFKRAIGDETKTKGKFSLRSLIDAEKKSTRFHTRFEPSGFSKEKYELYRKYQVRVHNDDPEDVTPKQFKRFLCETPFPEREVMGAKGEWDRLGNWVKDPQGKLQIGKKRIGPTHECYYLDNKLIAISVLDFLPTGLSSIYFIWDPDFAHLSLGTLSGLREIQMCQELELGYYYLGYYIDDCHKMRYKAKFGGEVLDLVNNAWVDLEKARPLMEGDSFFALGDPTQATQEPERVSSEPSIHWDKPIQNINEALYEKPETYAQAKKISTEVRRDHDTSEFELPDVLPGAMSMASLKKSLASAAPELSSTLFIMSIGRWAAFPFETLPDVMKSYVIDFIRLFGYERLQETIMIVLA</sequence>
<dbReference type="Pfam" id="PF04377">
    <property type="entry name" value="ATE_C"/>
    <property type="match status" value="1"/>
</dbReference>
<dbReference type="VEuPathDB" id="FungiDB:CJI96_0001574"/>
<dbReference type="GO" id="GO:0004057">
    <property type="term" value="F:arginyl-tRNA--protein transferase activity"/>
    <property type="evidence" value="ECO:0007669"/>
    <property type="project" value="UniProtKB-EC"/>
</dbReference>
<dbReference type="GO" id="GO:0005737">
    <property type="term" value="C:cytoplasm"/>
    <property type="evidence" value="ECO:0007669"/>
    <property type="project" value="TreeGrafter"/>
</dbReference>
<dbReference type="InterPro" id="IPR030700">
    <property type="entry name" value="N-end_Aminoacyl_Trfase"/>
</dbReference>
<dbReference type="SUPFAM" id="SSF55729">
    <property type="entry name" value="Acyl-CoA N-acyltransferases (Nat)"/>
    <property type="match status" value="1"/>
</dbReference>
<accession>A0A0L0P2X9</accession>
<evidence type="ECO:0000259" key="6">
    <source>
        <dbReference type="Pfam" id="PF04377"/>
    </source>
</evidence>
<dbReference type="Proteomes" id="UP000037122">
    <property type="component" value="Unassembled WGS sequence"/>
</dbReference>
<organism evidence="7 8">
    <name type="scientific">Candidozyma auris</name>
    <name type="common">Yeast</name>
    <name type="synonym">Candida auris</name>
    <dbReference type="NCBI Taxonomy" id="498019"/>
    <lineage>
        <taxon>Eukaryota</taxon>
        <taxon>Fungi</taxon>
        <taxon>Dikarya</taxon>
        <taxon>Ascomycota</taxon>
        <taxon>Saccharomycotina</taxon>
        <taxon>Pichiomycetes</taxon>
        <taxon>Metschnikowiaceae</taxon>
        <taxon>Candidozyma</taxon>
    </lineage>
</organism>
<dbReference type="Pfam" id="PF04376">
    <property type="entry name" value="ATE_N"/>
    <property type="match status" value="1"/>
</dbReference>
<dbReference type="VEuPathDB" id="FungiDB:QG37_02686"/>
<dbReference type="VEuPathDB" id="FungiDB:CJJ09_002114"/>
<evidence type="ECO:0000313" key="7">
    <source>
        <dbReference type="EMBL" id="KNE00649.1"/>
    </source>
</evidence>
<comment type="similarity">
    <text evidence="1">Belongs to the R-transferase family.</text>
</comment>
<dbReference type="InterPro" id="IPR007471">
    <property type="entry name" value="N-end_Aminoacyl_Trfase_N"/>
</dbReference>
<reference evidence="8" key="1">
    <citation type="journal article" date="2015" name="BMC Genomics">
        <title>Draft genome of a commonly misdiagnosed multidrug resistant pathogen Candida auris.</title>
        <authorList>
            <person name="Chatterjee S."/>
            <person name="Alampalli S.V."/>
            <person name="Nageshan R.K."/>
            <person name="Chettiar S.T."/>
            <person name="Joshi S."/>
            <person name="Tatu U.S."/>
        </authorList>
    </citation>
    <scope>NUCLEOTIDE SEQUENCE [LARGE SCALE GENOMIC DNA]</scope>
    <source>
        <strain evidence="8">6684</strain>
    </source>
</reference>
<evidence type="ECO:0000256" key="3">
    <source>
        <dbReference type="ARBA" id="ARBA00022679"/>
    </source>
</evidence>
<dbReference type="AlphaFoldDB" id="A0A0L0P2X9"/>
<protein>
    <recommendedName>
        <fullName evidence="2">arginyltransferase</fullName>
        <ecNumber evidence="2">2.3.2.8</ecNumber>
    </recommendedName>
</protein>
<name>A0A0L0P2X9_CANAR</name>
<dbReference type="PANTHER" id="PTHR21367:SF1">
    <property type="entry name" value="ARGINYL-TRNA--PROTEIN TRANSFERASE 1"/>
    <property type="match status" value="1"/>
</dbReference>
<dbReference type="EMBL" id="LGST01000018">
    <property type="protein sequence ID" value="KNE00649.1"/>
    <property type="molecule type" value="Genomic_DNA"/>
</dbReference>
<keyword evidence="3" id="KW-0808">Transferase</keyword>
<dbReference type="InterPro" id="IPR016181">
    <property type="entry name" value="Acyl_CoA_acyltransferase"/>
</dbReference>
<feature type="domain" description="N-end aminoacyl transferase N-terminal" evidence="5">
    <location>
        <begin position="23"/>
        <end position="112"/>
    </location>
</feature>
<proteinExistence type="inferred from homology"/>
<gene>
    <name evidence="7" type="ORF">QG37_02686</name>
</gene>
<dbReference type="VEuPathDB" id="FungiDB:CJJ07_001225"/>
<evidence type="ECO:0000313" key="8">
    <source>
        <dbReference type="Proteomes" id="UP000037122"/>
    </source>
</evidence>
<feature type="domain" description="N-end rule aminoacyl transferase C-terminal" evidence="6">
    <location>
        <begin position="158"/>
        <end position="306"/>
    </location>
</feature>